<dbReference type="AlphaFoldDB" id="A0A259TV98"/>
<dbReference type="GO" id="GO:0006355">
    <property type="term" value="P:regulation of DNA-templated transcription"/>
    <property type="evidence" value="ECO:0007669"/>
    <property type="project" value="InterPro"/>
</dbReference>
<dbReference type="InterPro" id="IPR009061">
    <property type="entry name" value="DNA-bd_dom_put_sf"/>
</dbReference>
<comment type="caution">
    <text evidence="4">The sequence shown here is derived from an EMBL/GenBank/DDBJ whole genome shotgun (WGS) entry which is preliminary data.</text>
</comment>
<keyword evidence="5" id="KW-1185">Reference proteome</keyword>
<reference evidence="4 5" key="1">
    <citation type="submission" date="2016-11" db="EMBL/GenBank/DDBJ databases">
        <title>Study of marine rhodopsin-containing bacteria.</title>
        <authorList>
            <person name="Yoshizawa S."/>
            <person name="Kumagai Y."/>
            <person name="Kogure K."/>
        </authorList>
    </citation>
    <scope>NUCLEOTIDE SEQUENCE [LARGE SCALE GENOMIC DNA]</scope>
    <source>
        <strain evidence="4 5">SG-29</strain>
    </source>
</reference>
<dbReference type="Proteomes" id="UP000216446">
    <property type="component" value="Unassembled WGS sequence"/>
</dbReference>
<organism evidence="4 5">
    <name type="scientific">Rubricoccus marinus</name>
    <dbReference type="NCBI Taxonomy" id="716817"/>
    <lineage>
        <taxon>Bacteria</taxon>
        <taxon>Pseudomonadati</taxon>
        <taxon>Rhodothermota</taxon>
        <taxon>Rhodothermia</taxon>
        <taxon>Rhodothermales</taxon>
        <taxon>Rubricoccaceae</taxon>
        <taxon>Rubricoccus</taxon>
    </lineage>
</organism>
<dbReference type="Pfam" id="PF09278">
    <property type="entry name" value="MerR-DNA-bind"/>
    <property type="match status" value="1"/>
</dbReference>
<evidence type="ECO:0000256" key="1">
    <source>
        <dbReference type="ARBA" id="ARBA00023015"/>
    </source>
</evidence>
<proteinExistence type="predicted"/>
<feature type="non-terminal residue" evidence="4">
    <location>
        <position position="118"/>
    </location>
</feature>
<feature type="non-terminal residue" evidence="4">
    <location>
        <position position="1"/>
    </location>
</feature>
<feature type="domain" description="HTH merR-type" evidence="3">
    <location>
        <begin position="66"/>
        <end position="91"/>
    </location>
</feature>
<name>A0A259TV98_9BACT</name>
<dbReference type="SUPFAM" id="SSF46955">
    <property type="entry name" value="Putative DNA-binding domain"/>
    <property type="match status" value="1"/>
</dbReference>
<sequence length="118" mass="12816">VDLCRLLGQPLALALQKGDRVEVGRVERGADLRQRRPEGAERADLLHALDLPRAVAAVPGVGAREIERVQQICSLRALGTPLAEIGAALDAPDFDPVALLERQRQRLTEEAAQIDALR</sequence>
<protein>
    <recommendedName>
        <fullName evidence="3">HTH merR-type domain-containing protein</fullName>
    </recommendedName>
</protein>
<dbReference type="EMBL" id="MQWB01000005">
    <property type="protein sequence ID" value="OZC01504.1"/>
    <property type="molecule type" value="Genomic_DNA"/>
</dbReference>
<evidence type="ECO:0000256" key="2">
    <source>
        <dbReference type="ARBA" id="ARBA00023163"/>
    </source>
</evidence>
<dbReference type="InterPro" id="IPR000551">
    <property type="entry name" value="MerR-type_HTH_dom"/>
</dbReference>
<dbReference type="Gene3D" id="1.10.1660.10">
    <property type="match status" value="1"/>
</dbReference>
<accession>A0A259TV98</accession>
<gene>
    <name evidence="4" type="ORF">BSZ36_16925</name>
</gene>
<keyword evidence="2" id="KW-0804">Transcription</keyword>
<keyword evidence="1" id="KW-0805">Transcription regulation</keyword>
<dbReference type="InParanoid" id="A0A259TV98"/>
<dbReference type="PROSITE" id="PS50937">
    <property type="entry name" value="HTH_MERR_2"/>
    <property type="match status" value="1"/>
</dbReference>
<dbReference type="GO" id="GO:0003677">
    <property type="term" value="F:DNA binding"/>
    <property type="evidence" value="ECO:0007669"/>
    <property type="project" value="InterPro"/>
</dbReference>
<evidence type="ECO:0000313" key="4">
    <source>
        <dbReference type="EMBL" id="OZC01504.1"/>
    </source>
</evidence>
<dbReference type="InterPro" id="IPR015358">
    <property type="entry name" value="Tscrpt_reg_MerR_DNA-bd"/>
</dbReference>
<evidence type="ECO:0000313" key="5">
    <source>
        <dbReference type="Proteomes" id="UP000216446"/>
    </source>
</evidence>
<evidence type="ECO:0000259" key="3">
    <source>
        <dbReference type="PROSITE" id="PS50937"/>
    </source>
</evidence>